<evidence type="ECO:0000256" key="2">
    <source>
        <dbReference type="ARBA" id="ARBA00022692"/>
    </source>
</evidence>
<feature type="domain" description="Ig-like" evidence="8">
    <location>
        <begin position="136"/>
        <end position="210"/>
    </location>
</feature>
<dbReference type="AlphaFoldDB" id="A0A8D8WZN2"/>
<accession>A0A8D8WZN2</accession>
<keyword evidence="5" id="KW-1015">Disulfide bond</keyword>
<keyword evidence="3 6" id="KW-1133">Transmembrane helix</keyword>
<dbReference type="SUPFAM" id="SSF48726">
    <property type="entry name" value="Immunoglobulin"/>
    <property type="match status" value="2"/>
</dbReference>
<dbReference type="Pfam" id="PF08205">
    <property type="entry name" value="C2-set_2"/>
    <property type="match status" value="1"/>
</dbReference>
<reference evidence="9" key="1">
    <citation type="submission" date="2021-05" db="EMBL/GenBank/DDBJ databases">
        <authorList>
            <person name="Alioto T."/>
            <person name="Alioto T."/>
            <person name="Gomez Garrido J."/>
        </authorList>
    </citation>
    <scope>NUCLEOTIDE SEQUENCE</scope>
</reference>
<dbReference type="InterPro" id="IPR013783">
    <property type="entry name" value="Ig-like_fold"/>
</dbReference>
<dbReference type="PANTHER" id="PTHR21261:SF3">
    <property type="entry name" value="BEATEN PATH VII"/>
    <property type="match status" value="1"/>
</dbReference>
<comment type="subcellular location">
    <subcellularLocation>
        <location evidence="1">Membrane</location>
        <topology evidence="1">Single-pass membrane protein</topology>
    </subcellularLocation>
</comment>
<evidence type="ECO:0000256" key="4">
    <source>
        <dbReference type="ARBA" id="ARBA00023136"/>
    </source>
</evidence>
<evidence type="ECO:0000313" key="9">
    <source>
        <dbReference type="EMBL" id="CAG6678493.1"/>
    </source>
</evidence>
<dbReference type="PANTHER" id="PTHR21261">
    <property type="entry name" value="BEAT PROTEIN"/>
    <property type="match status" value="1"/>
</dbReference>
<name>A0A8D8WZN2_9HEMI</name>
<feature type="chain" id="PRO_5036428845" description="Ig-like domain-containing protein" evidence="7">
    <location>
        <begin position="22"/>
        <end position="278"/>
    </location>
</feature>
<dbReference type="EMBL" id="HBUF01246033">
    <property type="protein sequence ID" value="CAG6678494.1"/>
    <property type="molecule type" value="Transcribed_RNA"/>
</dbReference>
<keyword evidence="2 6" id="KW-0812">Transmembrane</keyword>
<dbReference type="InterPro" id="IPR003599">
    <property type="entry name" value="Ig_sub"/>
</dbReference>
<evidence type="ECO:0000256" key="1">
    <source>
        <dbReference type="ARBA" id="ARBA00004167"/>
    </source>
</evidence>
<proteinExistence type="predicted"/>
<evidence type="ECO:0000256" key="6">
    <source>
        <dbReference type="SAM" id="Phobius"/>
    </source>
</evidence>
<dbReference type="EMBL" id="HBUF01246032">
    <property type="protein sequence ID" value="CAG6678493.1"/>
    <property type="molecule type" value="Transcribed_RNA"/>
</dbReference>
<keyword evidence="4 6" id="KW-0472">Membrane</keyword>
<feature type="transmembrane region" description="Helical" evidence="6">
    <location>
        <begin position="255"/>
        <end position="275"/>
    </location>
</feature>
<dbReference type="PROSITE" id="PS50835">
    <property type="entry name" value="IG_LIKE"/>
    <property type="match status" value="2"/>
</dbReference>
<keyword evidence="7" id="KW-0732">Signal</keyword>
<dbReference type="SMART" id="SM00409">
    <property type="entry name" value="IG"/>
    <property type="match status" value="1"/>
</dbReference>
<feature type="domain" description="Ig-like" evidence="8">
    <location>
        <begin position="35"/>
        <end position="118"/>
    </location>
</feature>
<organism evidence="9">
    <name type="scientific">Cacopsylla melanoneura</name>
    <dbReference type="NCBI Taxonomy" id="428564"/>
    <lineage>
        <taxon>Eukaryota</taxon>
        <taxon>Metazoa</taxon>
        <taxon>Ecdysozoa</taxon>
        <taxon>Arthropoda</taxon>
        <taxon>Hexapoda</taxon>
        <taxon>Insecta</taxon>
        <taxon>Pterygota</taxon>
        <taxon>Neoptera</taxon>
        <taxon>Paraneoptera</taxon>
        <taxon>Hemiptera</taxon>
        <taxon>Sternorrhyncha</taxon>
        <taxon>Psylloidea</taxon>
        <taxon>Psyllidae</taxon>
        <taxon>Psyllinae</taxon>
        <taxon>Cacopsylla</taxon>
    </lineage>
</organism>
<dbReference type="InterPro" id="IPR013162">
    <property type="entry name" value="CD80_C2-set"/>
</dbReference>
<dbReference type="InterPro" id="IPR007110">
    <property type="entry name" value="Ig-like_dom"/>
</dbReference>
<protein>
    <recommendedName>
        <fullName evidence="8">Ig-like domain-containing protein</fullName>
    </recommendedName>
</protein>
<dbReference type="Pfam" id="PF07686">
    <property type="entry name" value="V-set"/>
    <property type="match status" value="1"/>
</dbReference>
<dbReference type="GO" id="GO:0016020">
    <property type="term" value="C:membrane"/>
    <property type="evidence" value="ECO:0007669"/>
    <property type="project" value="UniProtKB-SubCell"/>
</dbReference>
<feature type="signal peptide" evidence="7">
    <location>
        <begin position="1"/>
        <end position="21"/>
    </location>
</feature>
<evidence type="ECO:0000259" key="8">
    <source>
        <dbReference type="PROSITE" id="PS50835"/>
    </source>
</evidence>
<dbReference type="EMBL" id="HBUF01586730">
    <property type="protein sequence ID" value="CAG6772100.1"/>
    <property type="molecule type" value="Transcribed_RNA"/>
</dbReference>
<evidence type="ECO:0000256" key="5">
    <source>
        <dbReference type="ARBA" id="ARBA00023157"/>
    </source>
</evidence>
<dbReference type="EMBL" id="HBUF01407132">
    <property type="protein sequence ID" value="CAG6738291.1"/>
    <property type="molecule type" value="Transcribed_RNA"/>
</dbReference>
<sequence length="278" mass="30897">MEGTWSVLVVCCMLFISDALGFRVAVRAPRYVMLGDTAKLVCDYNVAYKDLYKVVWYQNGRKIYQYVKGRTPPQMSSGKNIKIDLSKSDSSNLVLKNANFEVSGLYSCEVTTESPIYSKPSDDVLLTVMESQKEDPQITFRKPIYSVGDQLEVNCTSGMATPTPDVTWLINGKQVQNGLVKSYQQKPSSVTVQLSFQLTDEHLDEINLTCMSTIPGFLGHDASHKEYADHRTQSVTVQVKAPTVVNKSGAERTAAVHQTLVFMMMLLASGVIYQLHSA</sequence>
<dbReference type="Gene3D" id="2.60.40.10">
    <property type="entry name" value="Immunoglobulins"/>
    <property type="match status" value="2"/>
</dbReference>
<dbReference type="EMBL" id="HBUF01050477">
    <property type="protein sequence ID" value="CAG6621570.1"/>
    <property type="molecule type" value="Transcribed_RNA"/>
</dbReference>
<evidence type="ECO:0000256" key="3">
    <source>
        <dbReference type="ARBA" id="ARBA00022989"/>
    </source>
</evidence>
<evidence type="ECO:0000256" key="7">
    <source>
        <dbReference type="SAM" id="SignalP"/>
    </source>
</evidence>
<dbReference type="InterPro" id="IPR036179">
    <property type="entry name" value="Ig-like_dom_sf"/>
</dbReference>
<dbReference type="InterPro" id="IPR013106">
    <property type="entry name" value="Ig_V-set"/>
</dbReference>